<organism evidence="1 2">
    <name type="scientific">Glossina austeni</name>
    <name type="common">Savannah tsetse fly</name>
    <dbReference type="NCBI Taxonomy" id="7395"/>
    <lineage>
        <taxon>Eukaryota</taxon>
        <taxon>Metazoa</taxon>
        <taxon>Ecdysozoa</taxon>
        <taxon>Arthropoda</taxon>
        <taxon>Hexapoda</taxon>
        <taxon>Insecta</taxon>
        <taxon>Pterygota</taxon>
        <taxon>Neoptera</taxon>
        <taxon>Endopterygota</taxon>
        <taxon>Diptera</taxon>
        <taxon>Brachycera</taxon>
        <taxon>Muscomorpha</taxon>
        <taxon>Hippoboscoidea</taxon>
        <taxon>Glossinidae</taxon>
        <taxon>Glossina</taxon>
    </lineage>
</organism>
<accession>A0A1A9V3K3</accession>
<evidence type="ECO:0000313" key="1">
    <source>
        <dbReference type="EnsemblMetazoa" id="GAUT024601-PA"/>
    </source>
</evidence>
<dbReference type="EnsemblMetazoa" id="GAUT024601-RA">
    <property type="protein sequence ID" value="GAUT024601-PA"/>
    <property type="gene ID" value="GAUT024601"/>
</dbReference>
<keyword evidence="2" id="KW-1185">Reference proteome</keyword>
<protein>
    <submittedName>
        <fullName evidence="1">Uncharacterized protein</fullName>
    </submittedName>
</protein>
<name>A0A1A9V3K3_GLOAU</name>
<dbReference type="AlphaFoldDB" id="A0A1A9V3K3"/>
<evidence type="ECO:0000313" key="2">
    <source>
        <dbReference type="Proteomes" id="UP000078200"/>
    </source>
</evidence>
<reference evidence="1" key="1">
    <citation type="submission" date="2020-05" db="UniProtKB">
        <authorList>
            <consortium name="EnsemblMetazoa"/>
        </authorList>
    </citation>
    <scope>IDENTIFICATION</scope>
    <source>
        <strain evidence="1">TTRI</strain>
    </source>
</reference>
<dbReference type="Proteomes" id="UP000078200">
    <property type="component" value="Unassembled WGS sequence"/>
</dbReference>
<sequence>MGMEDYVYDDIGSATLYLLVGEQSHLTNMQLETMVDVHLMRYINHQFSMLENPRFPFGHILATIYAKHRLVELTVVGGGLRSFGLSAAFPPSSNLRIMSNTTFKVMIFFHW</sequence>
<dbReference type="VEuPathDB" id="VectorBase:GAUT024601"/>
<proteinExistence type="predicted"/>